<dbReference type="GO" id="GO:0007264">
    <property type="term" value="P:small GTPase-mediated signal transduction"/>
    <property type="evidence" value="ECO:0007669"/>
    <property type="project" value="InterPro"/>
</dbReference>
<dbReference type="Proteomes" id="UP000014680">
    <property type="component" value="Unassembled WGS sequence"/>
</dbReference>
<proteinExistence type="predicted"/>
<dbReference type="AlphaFoldDB" id="A0A0A1TXF6"/>
<dbReference type="InterPro" id="IPR036964">
    <property type="entry name" value="RASGEF_cat_dom_sf"/>
</dbReference>
<accession>A0A0A1TXF6</accession>
<dbReference type="SUPFAM" id="SSF48366">
    <property type="entry name" value="Ras GEF"/>
    <property type="match status" value="1"/>
</dbReference>
<sequence>MFEVFTTQTIKTKPTKKVVSFFIKVSYKLMVYGNFNISCLMYSAITSLMISEKSVSKAFSSCDVKVKRKYYELKELYSITNQSQKYRKQFEEHTQPKMPVIAFLLGDGVHLEEINNHIESSPKMLNTFKLEKVGVLVDSLYNAREIHYVFSVIQHVRCYLLSLIRCFVYFLVKMNFL</sequence>
<feature type="domain" description="Ras-GEF" evidence="1">
    <location>
        <begin position="10"/>
        <end position="130"/>
    </location>
</feature>
<protein>
    <recommendedName>
        <fullName evidence="1">Ras-GEF domain-containing protein</fullName>
    </recommendedName>
</protein>
<dbReference type="Pfam" id="PF00617">
    <property type="entry name" value="RasGEF"/>
    <property type="match status" value="1"/>
</dbReference>
<dbReference type="Gene3D" id="1.10.840.10">
    <property type="entry name" value="Ras guanine-nucleotide exchange factors catalytic domain"/>
    <property type="match status" value="1"/>
</dbReference>
<dbReference type="VEuPathDB" id="AmoebaDB:EIN_136160"/>
<evidence type="ECO:0000313" key="2">
    <source>
        <dbReference type="EMBL" id="ELP85972.1"/>
    </source>
</evidence>
<evidence type="ECO:0000313" key="3">
    <source>
        <dbReference type="Proteomes" id="UP000014680"/>
    </source>
</evidence>
<dbReference type="RefSeq" id="XP_004185318.1">
    <property type="nucleotide sequence ID" value="XM_004185270.1"/>
</dbReference>
<dbReference type="GO" id="GO:0005085">
    <property type="term" value="F:guanyl-nucleotide exchange factor activity"/>
    <property type="evidence" value="ECO:0007669"/>
    <property type="project" value="InterPro"/>
</dbReference>
<keyword evidence="3" id="KW-1185">Reference proteome</keyword>
<dbReference type="KEGG" id="eiv:EIN_136160"/>
<dbReference type="GeneID" id="14884896"/>
<evidence type="ECO:0000259" key="1">
    <source>
        <dbReference type="Pfam" id="PF00617"/>
    </source>
</evidence>
<dbReference type="OrthoDB" id="546434at2759"/>
<dbReference type="EMBL" id="KB207027">
    <property type="protein sequence ID" value="ELP85972.1"/>
    <property type="molecule type" value="Genomic_DNA"/>
</dbReference>
<gene>
    <name evidence="2" type="ORF">EIN_136160</name>
</gene>
<organism evidence="2 3">
    <name type="scientific">Entamoeba invadens IP1</name>
    <dbReference type="NCBI Taxonomy" id="370355"/>
    <lineage>
        <taxon>Eukaryota</taxon>
        <taxon>Amoebozoa</taxon>
        <taxon>Evosea</taxon>
        <taxon>Archamoebae</taxon>
        <taxon>Mastigamoebida</taxon>
        <taxon>Entamoebidae</taxon>
        <taxon>Entamoeba</taxon>
    </lineage>
</organism>
<dbReference type="InterPro" id="IPR023578">
    <property type="entry name" value="Ras_GEF_dom_sf"/>
</dbReference>
<name>A0A0A1TXF6_ENTIV</name>
<reference evidence="2 3" key="1">
    <citation type="submission" date="2012-10" db="EMBL/GenBank/DDBJ databases">
        <authorList>
            <person name="Zafar N."/>
            <person name="Inman J."/>
            <person name="Hall N."/>
            <person name="Lorenzi H."/>
            <person name="Caler E."/>
        </authorList>
    </citation>
    <scope>NUCLEOTIDE SEQUENCE [LARGE SCALE GENOMIC DNA]</scope>
    <source>
        <strain evidence="2 3">IP1</strain>
    </source>
</reference>
<dbReference type="InterPro" id="IPR001895">
    <property type="entry name" value="RASGEF_cat_dom"/>
</dbReference>